<dbReference type="GO" id="GO:0005886">
    <property type="term" value="C:plasma membrane"/>
    <property type="evidence" value="ECO:0007669"/>
    <property type="project" value="TreeGrafter"/>
</dbReference>
<keyword evidence="2" id="KW-0808">Transferase</keyword>
<gene>
    <name evidence="2" type="ORF">CLV32_2124</name>
</gene>
<dbReference type="NCBIfam" id="TIGR01444">
    <property type="entry name" value="fkbM_fam"/>
    <property type="match status" value="1"/>
</dbReference>
<dbReference type="GO" id="GO:0016197">
    <property type="term" value="P:endosomal transport"/>
    <property type="evidence" value="ECO:0007669"/>
    <property type="project" value="TreeGrafter"/>
</dbReference>
<dbReference type="GO" id="GO:0006888">
    <property type="term" value="P:endoplasmic reticulum to Golgi vesicle-mediated transport"/>
    <property type="evidence" value="ECO:0007669"/>
    <property type="project" value="TreeGrafter"/>
</dbReference>
<dbReference type="Proteomes" id="UP000295499">
    <property type="component" value="Unassembled WGS sequence"/>
</dbReference>
<dbReference type="Gene3D" id="3.40.50.150">
    <property type="entry name" value="Vaccinia Virus protein VP39"/>
    <property type="match status" value="1"/>
</dbReference>
<dbReference type="PANTHER" id="PTHR34009:SF2">
    <property type="entry name" value="PROTEIN STAR"/>
    <property type="match status" value="1"/>
</dbReference>
<comment type="caution">
    <text evidence="2">The sequence shown here is derived from an EMBL/GenBank/DDBJ whole genome shotgun (WGS) entry which is preliminary data.</text>
</comment>
<protein>
    <submittedName>
        <fullName evidence="2">FkbM family methyltransferase</fullName>
    </submittedName>
</protein>
<dbReference type="GO" id="GO:0008168">
    <property type="term" value="F:methyltransferase activity"/>
    <property type="evidence" value="ECO:0007669"/>
    <property type="project" value="UniProtKB-KW"/>
</dbReference>
<dbReference type="InterPro" id="IPR029063">
    <property type="entry name" value="SAM-dependent_MTases_sf"/>
</dbReference>
<evidence type="ECO:0000313" key="3">
    <source>
        <dbReference type="Proteomes" id="UP000295499"/>
    </source>
</evidence>
<keyword evidence="3" id="KW-1185">Reference proteome</keyword>
<dbReference type="GO" id="GO:0005737">
    <property type="term" value="C:cytoplasm"/>
    <property type="evidence" value="ECO:0007669"/>
    <property type="project" value="GOC"/>
</dbReference>
<keyword evidence="2" id="KW-0489">Methyltransferase</keyword>
<reference evidence="2 3" key="1">
    <citation type="submission" date="2019-03" db="EMBL/GenBank/DDBJ databases">
        <title>Genomic Encyclopedia of Archaeal and Bacterial Type Strains, Phase II (KMG-II): from individual species to whole genera.</title>
        <authorList>
            <person name="Goeker M."/>
        </authorList>
    </citation>
    <scope>NUCLEOTIDE SEQUENCE [LARGE SCALE GENOMIC DNA]</scope>
    <source>
        <strain evidence="2 3">DSM 19034</strain>
    </source>
</reference>
<dbReference type="GO" id="GO:0032259">
    <property type="term" value="P:methylation"/>
    <property type="evidence" value="ECO:0007669"/>
    <property type="project" value="UniProtKB-KW"/>
</dbReference>
<dbReference type="SUPFAM" id="SSF53335">
    <property type="entry name" value="S-adenosyl-L-methionine-dependent methyltransferases"/>
    <property type="match status" value="1"/>
</dbReference>
<proteinExistence type="predicted"/>
<sequence>MKTLLINCLLAIIPGFLKRRIVNYAHSSSILIFSQEGEDRLLERFIGQKSYGIYIDVGAHHPTFISNTYYFYLKGWRGINIDAQPDSMKQFNKIRPYDINIEQPVSDLAGEFDFHIFNKPELNTFDEKNVAEFLNYPDVKLIKKVKLHTVTLERILDDHLAKLGTTHIDFLNIDVEGYDLKVLKSNNWIKYSPQFVLTENLFSTLKESFESELTLYMNSVNYTMIAKTVNTVFFRRNE</sequence>
<dbReference type="InterPro" id="IPR053202">
    <property type="entry name" value="EGF_Rcpt_Signaling_Reg"/>
</dbReference>
<dbReference type="InterPro" id="IPR006342">
    <property type="entry name" value="FkbM_mtfrase"/>
</dbReference>
<dbReference type="Pfam" id="PF05050">
    <property type="entry name" value="Methyltransf_21"/>
    <property type="match status" value="1"/>
</dbReference>
<evidence type="ECO:0000259" key="1">
    <source>
        <dbReference type="Pfam" id="PF05050"/>
    </source>
</evidence>
<accession>A0A4R6IM01</accession>
<evidence type="ECO:0000313" key="2">
    <source>
        <dbReference type="EMBL" id="TDO23137.1"/>
    </source>
</evidence>
<organism evidence="2 3">
    <name type="scientific">Pedobacter duraquae</name>
    <dbReference type="NCBI Taxonomy" id="425511"/>
    <lineage>
        <taxon>Bacteria</taxon>
        <taxon>Pseudomonadati</taxon>
        <taxon>Bacteroidota</taxon>
        <taxon>Sphingobacteriia</taxon>
        <taxon>Sphingobacteriales</taxon>
        <taxon>Sphingobacteriaceae</taxon>
        <taxon>Pedobacter</taxon>
    </lineage>
</organism>
<dbReference type="AlphaFoldDB" id="A0A4R6IM01"/>
<dbReference type="EMBL" id="SNWM01000002">
    <property type="protein sequence ID" value="TDO23137.1"/>
    <property type="molecule type" value="Genomic_DNA"/>
</dbReference>
<dbReference type="PANTHER" id="PTHR34009">
    <property type="entry name" value="PROTEIN STAR"/>
    <property type="match status" value="1"/>
</dbReference>
<name>A0A4R6IM01_9SPHI</name>
<feature type="domain" description="Methyltransferase FkbM" evidence="1">
    <location>
        <begin position="56"/>
        <end position="222"/>
    </location>
</feature>